<name>Q6H5D2_ORYSJ</name>
<proteinExistence type="predicted"/>
<evidence type="ECO:0000313" key="2">
    <source>
        <dbReference type="EMBL" id="BAD26067.1"/>
    </source>
</evidence>
<reference evidence="3" key="2">
    <citation type="journal article" date="2008" name="Nucleic Acids Res.">
        <title>The rice annotation project database (RAP-DB): 2008 update.</title>
        <authorList>
            <consortium name="The rice annotation project (RAP)"/>
        </authorList>
    </citation>
    <scope>GENOME REANNOTATION</scope>
    <source>
        <strain evidence="3">cv. Nipponbare</strain>
    </source>
</reference>
<feature type="region of interest" description="Disordered" evidence="1">
    <location>
        <begin position="1"/>
        <end position="34"/>
    </location>
</feature>
<dbReference type="EMBL" id="AP005692">
    <property type="protein sequence ID" value="BAD26067.1"/>
    <property type="molecule type" value="Genomic_DNA"/>
</dbReference>
<accession>Q6H5D2</accession>
<evidence type="ECO:0000313" key="3">
    <source>
        <dbReference type="Proteomes" id="UP000000763"/>
    </source>
</evidence>
<evidence type="ECO:0000256" key="1">
    <source>
        <dbReference type="SAM" id="MobiDB-lite"/>
    </source>
</evidence>
<dbReference type="AlphaFoldDB" id="Q6H5D2"/>
<gene>
    <name evidence="2" type="primary">OSJNBa0055N01.28</name>
</gene>
<feature type="compositionally biased region" description="Basic and acidic residues" evidence="1">
    <location>
        <begin position="1"/>
        <end position="11"/>
    </location>
</feature>
<dbReference type="Proteomes" id="UP000000763">
    <property type="component" value="Chromosome 9"/>
</dbReference>
<organism evidence="2 3">
    <name type="scientific">Oryza sativa subsp. japonica</name>
    <name type="common">Rice</name>
    <dbReference type="NCBI Taxonomy" id="39947"/>
    <lineage>
        <taxon>Eukaryota</taxon>
        <taxon>Viridiplantae</taxon>
        <taxon>Streptophyta</taxon>
        <taxon>Embryophyta</taxon>
        <taxon>Tracheophyta</taxon>
        <taxon>Spermatophyta</taxon>
        <taxon>Magnoliopsida</taxon>
        <taxon>Liliopsida</taxon>
        <taxon>Poales</taxon>
        <taxon>Poaceae</taxon>
        <taxon>BOP clade</taxon>
        <taxon>Oryzoideae</taxon>
        <taxon>Oryzeae</taxon>
        <taxon>Oryzinae</taxon>
        <taxon>Oryza</taxon>
        <taxon>Oryza sativa</taxon>
    </lineage>
</organism>
<protein>
    <submittedName>
        <fullName evidence="2">Uncharacterized protein</fullName>
    </submittedName>
</protein>
<sequence length="100" mass="10722">MAGGELDDRCHAGFVPHGSRSVPPRRMSHALRDESGPPPQIYDYRVRRRYVPLMGAAMWTDLVGHAICQCGCEGVGATAPGFSLRPFGCGLLDLAGPDRG</sequence>
<reference evidence="3" key="1">
    <citation type="journal article" date="2005" name="Nature">
        <title>The map-based sequence of the rice genome.</title>
        <authorList>
            <consortium name="International rice genome sequencing project (IRGSP)"/>
            <person name="Matsumoto T."/>
            <person name="Wu J."/>
            <person name="Kanamori H."/>
            <person name="Katayose Y."/>
            <person name="Fujisawa M."/>
            <person name="Namiki N."/>
            <person name="Mizuno H."/>
            <person name="Yamamoto K."/>
            <person name="Antonio B.A."/>
            <person name="Baba T."/>
            <person name="Sakata K."/>
            <person name="Nagamura Y."/>
            <person name="Aoki H."/>
            <person name="Arikawa K."/>
            <person name="Arita K."/>
            <person name="Bito T."/>
            <person name="Chiden Y."/>
            <person name="Fujitsuka N."/>
            <person name="Fukunaka R."/>
            <person name="Hamada M."/>
            <person name="Harada C."/>
            <person name="Hayashi A."/>
            <person name="Hijishita S."/>
            <person name="Honda M."/>
            <person name="Hosokawa S."/>
            <person name="Ichikawa Y."/>
            <person name="Idonuma A."/>
            <person name="Iijima M."/>
            <person name="Ikeda M."/>
            <person name="Ikeno M."/>
            <person name="Ito K."/>
            <person name="Ito S."/>
            <person name="Ito T."/>
            <person name="Ito Y."/>
            <person name="Ito Y."/>
            <person name="Iwabuchi A."/>
            <person name="Kamiya K."/>
            <person name="Karasawa W."/>
            <person name="Kurita K."/>
            <person name="Katagiri S."/>
            <person name="Kikuta A."/>
            <person name="Kobayashi H."/>
            <person name="Kobayashi N."/>
            <person name="Machita K."/>
            <person name="Maehara T."/>
            <person name="Masukawa M."/>
            <person name="Mizubayashi T."/>
            <person name="Mukai Y."/>
            <person name="Nagasaki H."/>
            <person name="Nagata Y."/>
            <person name="Naito S."/>
            <person name="Nakashima M."/>
            <person name="Nakama Y."/>
            <person name="Nakamichi Y."/>
            <person name="Nakamura M."/>
            <person name="Meguro A."/>
            <person name="Negishi M."/>
            <person name="Ohta I."/>
            <person name="Ohta T."/>
            <person name="Okamoto M."/>
            <person name="Ono N."/>
            <person name="Saji S."/>
            <person name="Sakaguchi M."/>
            <person name="Sakai K."/>
            <person name="Shibata M."/>
            <person name="Shimokawa T."/>
            <person name="Song J."/>
            <person name="Takazaki Y."/>
            <person name="Terasawa K."/>
            <person name="Tsugane M."/>
            <person name="Tsuji K."/>
            <person name="Ueda S."/>
            <person name="Waki K."/>
            <person name="Yamagata H."/>
            <person name="Yamamoto M."/>
            <person name="Yamamoto S."/>
            <person name="Yamane H."/>
            <person name="Yoshiki S."/>
            <person name="Yoshihara R."/>
            <person name="Yukawa K."/>
            <person name="Zhong H."/>
            <person name="Yano M."/>
            <person name="Yuan Q."/>
            <person name="Ouyang S."/>
            <person name="Liu J."/>
            <person name="Jones K.M."/>
            <person name="Gansberger K."/>
            <person name="Moffat K."/>
            <person name="Hill J."/>
            <person name="Bera J."/>
            <person name="Fadrosh D."/>
            <person name="Jin S."/>
            <person name="Johri S."/>
            <person name="Kim M."/>
            <person name="Overton L."/>
            <person name="Reardon M."/>
            <person name="Tsitrin T."/>
            <person name="Vuong H."/>
            <person name="Weaver B."/>
            <person name="Ciecko A."/>
            <person name="Tallon L."/>
            <person name="Jackson J."/>
            <person name="Pai G."/>
            <person name="Aken S.V."/>
            <person name="Utterback T."/>
            <person name="Reidmuller S."/>
            <person name="Feldblyum T."/>
            <person name="Hsiao J."/>
            <person name="Zismann V."/>
            <person name="Iobst S."/>
            <person name="de Vazeille A.R."/>
            <person name="Buell C.R."/>
            <person name="Ying K."/>
            <person name="Li Y."/>
            <person name="Lu T."/>
            <person name="Huang Y."/>
            <person name="Zhao Q."/>
            <person name="Feng Q."/>
            <person name="Zhang L."/>
            <person name="Zhu J."/>
            <person name="Weng Q."/>
            <person name="Mu J."/>
            <person name="Lu Y."/>
            <person name="Fan D."/>
            <person name="Liu Y."/>
            <person name="Guan J."/>
            <person name="Zhang Y."/>
            <person name="Yu S."/>
            <person name="Liu X."/>
            <person name="Zhang Y."/>
            <person name="Hong G."/>
            <person name="Han B."/>
            <person name="Choisne N."/>
            <person name="Demange N."/>
            <person name="Orjeda G."/>
            <person name="Samain S."/>
            <person name="Cattolico L."/>
            <person name="Pelletier E."/>
            <person name="Couloux A."/>
            <person name="Segurens B."/>
            <person name="Wincker P."/>
            <person name="D'Hont A."/>
            <person name="Scarpelli C."/>
            <person name="Weissenbach J."/>
            <person name="Salanoubat M."/>
            <person name="Quetier F."/>
            <person name="Yu Y."/>
            <person name="Kim H.R."/>
            <person name="Rambo T."/>
            <person name="Currie J."/>
            <person name="Collura K."/>
            <person name="Luo M."/>
            <person name="Yang T."/>
            <person name="Ammiraju J.S.S."/>
            <person name="Engler F."/>
            <person name="Soderlund C."/>
            <person name="Wing R.A."/>
            <person name="Palmer L.E."/>
            <person name="de la Bastide M."/>
            <person name="Spiegel L."/>
            <person name="Nascimento L."/>
            <person name="Zutavern T."/>
            <person name="O'Shaughnessy A."/>
            <person name="Dike S."/>
            <person name="Dedhia N."/>
            <person name="Preston R."/>
            <person name="Balija V."/>
            <person name="McCombie W.R."/>
            <person name="Chow T."/>
            <person name="Chen H."/>
            <person name="Chung M."/>
            <person name="Chen C."/>
            <person name="Shaw J."/>
            <person name="Wu H."/>
            <person name="Hsiao K."/>
            <person name="Chao Y."/>
            <person name="Chu M."/>
            <person name="Cheng C."/>
            <person name="Hour A."/>
            <person name="Lee P."/>
            <person name="Lin S."/>
            <person name="Lin Y."/>
            <person name="Liou J."/>
            <person name="Liu S."/>
            <person name="Hsing Y."/>
            <person name="Raghuvanshi S."/>
            <person name="Mohanty A."/>
            <person name="Bharti A.K."/>
            <person name="Gaur A."/>
            <person name="Gupta V."/>
            <person name="Kumar D."/>
            <person name="Ravi V."/>
            <person name="Vij S."/>
            <person name="Kapur A."/>
            <person name="Khurana P."/>
            <person name="Khurana P."/>
            <person name="Khurana J.P."/>
            <person name="Tyagi A.K."/>
            <person name="Gaikwad K."/>
            <person name="Singh A."/>
            <person name="Dalal V."/>
            <person name="Srivastava S."/>
            <person name="Dixit A."/>
            <person name="Pal A.K."/>
            <person name="Ghazi I.A."/>
            <person name="Yadav M."/>
            <person name="Pandit A."/>
            <person name="Bhargava A."/>
            <person name="Sureshbabu K."/>
            <person name="Batra K."/>
            <person name="Sharma T.R."/>
            <person name="Mohapatra T."/>
            <person name="Singh N.K."/>
            <person name="Messing J."/>
            <person name="Nelson A.B."/>
            <person name="Fuks G."/>
            <person name="Kavchok S."/>
            <person name="Keizer G."/>
            <person name="Linton E."/>
            <person name="Llaca V."/>
            <person name="Song R."/>
            <person name="Tanyolac B."/>
            <person name="Young S."/>
            <person name="Ho-Il K."/>
            <person name="Hahn J.H."/>
            <person name="Sangsakoo G."/>
            <person name="Vanavichit A."/>
            <person name="de Mattos Luiz.A.T."/>
            <person name="Zimmer P.D."/>
            <person name="Malone G."/>
            <person name="Dellagostin O."/>
            <person name="de Oliveira A.C."/>
            <person name="Bevan M."/>
            <person name="Bancroft I."/>
            <person name="Minx P."/>
            <person name="Cordum H."/>
            <person name="Wilson R."/>
            <person name="Cheng Z."/>
            <person name="Jin W."/>
            <person name="Jiang J."/>
            <person name="Leong S.A."/>
            <person name="Iwama H."/>
            <person name="Gojobori T."/>
            <person name="Itoh T."/>
            <person name="Niimura Y."/>
            <person name="Fujii Y."/>
            <person name="Habara T."/>
            <person name="Sakai H."/>
            <person name="Sato Y."/>
            <person name="Wilson G."/>
            <person name="Kumar K."/>
            <person name="McCouch S."/>
            <person name="Juretic N."/>
            <person name="Hoen D."/>
            <person name="Wright S."/>
            <person name="Bruskiewich R."/>
            <person name="Bureau T."/>
            <person name="Miyao A."/>
            <person name="Hirochika H."/>
            <person name="Nishikawa T."/>
            <person name="Kadowaki K."/>
            <person name="Sugiura M."/>
            <person name="Burr B."/>
            <person name="Sasaki T."/>
        </authorList>
    </citation>
    <scope>NUCLEOTIDE SEQUENCE [LARGE SCALE GENOMIC DNA]</scope>
    <source>
        <strain evidence="3">cv. Nipponbare</strain>
    </source>
</reference>